<evidence type="ECO:0000313" key="1">
    <source>
        <dbReference type="EMBL" id="UTX42607.1"/>
    </source>
</evidence>
<evidence type="ECO:0000313" key="4">
    <source>
        <dbReference type="Proteomes" id="UP001217963"/>
    </source>
</evidence>
<dbReference type="Proteomes" id="UP001059546">
    <property type="component" value="Chromosome II"/>
</dbReference>
<name>A0A9Q9F906_ENCHE</name>
<gene>
    <name evidence="1" type="ORF">GPU96_02g03190</name>
    <name evidence="2" type="ORF">PFJ87_02g01010</name>
</gene>
<dbReference type="EMBL" id="CP075148">
    <property type="protein sequence ID" value="UTX42607.1"/>
    <property type="molecule type" value="Genomic_DNA"/>
</dbReference>
<evidence type="ECO:0000313" key="3">
    <source>
        <dbReference type="Proteomes" id="UP001059546"/>
    </source>
</evidence>
<keyword evidence="4" id="KW-1185">Reference proteome</keyword>
<reference evidence="2 4" key="2">
    <citation type="submission" date="2023-02" db="EMBL/GenBank/DDBJ databases">
        <title>Encephalitozoon hellem ATCC 50451 complete genome.</title>
        <authorList>
            <person name="Mascarenhas dos Santos A.C."/>
            <person name="Julian A.T."/>
            <person name="Pombert J.-F."/>
        </authorList>
    </citation>
    <scope>NUCLEOTIDE SEQUENCE [LARGE SCALE GENOMIC DNA]</scope>
    <source>
        <strain evidence="2 4">ATCC 50451</strain>
    </source>
</reference>
<dbReference type="EMBL" id="CP119063">
    <property type="protein sequence ID" value="WEL38063.1"/>
    <property type="molecule type" value="Genomic_DNA"/>
</dbReference>
<protein>
    <submittedName>
        <fullName evidence="1">Uncharacterized protein</fullName>
    </submittedName>
</protein>
<reference evidence="1" key="1">
    <citation type="submission" date="2021-05" db="EMBL/GenBank/DDBJ databases">
        <title>Encephalitozoon hellem ATCC 50604 Complete Genome.</title>
        <authorList>
            <person name="Mascarenhas dos Santos A.C."/>
            <person name="Julian A.T."/>
            <person name="Pombert J.-F."/>
        </authorList>
    </citation>
    <scope>NUCLEOTIDE SEQUENCE</scope>
    <source>
        <strain evidence="1">ATCC 50604</strain>
    </source>
</reference>
<proteinExistence type="predicted"/>
<dbReference type="Proteomes" id="UP001217963">
    <property type="component" value="Chromosome II"/>
</dbReference>
<accession>A0A9Q9F906</accession>
<dbReference type="AlphaFoldDB" id="A0A9Q9F906"/>
<sequence length="30" mass="3196">MKSVVCGDPLISGLGEETGKDSSFYPFAPY</sequence>
<organism evidence="1 3">
    <name type="scientific">Encephalitozoon hellem</name>
    <name type="common">Microsporidian parasite</name>
    <dbReference type="NCBI Taxonomy" id="27973"/>
    <lineage>
        <taxon>Eukaryota</taxon>
        <taxon>Fungi</taxon>
        <taxon>Fungi incertae sedis</taxon>
        <taxon>Microsporidia</taxon>
        <taxon>Unikaryonidae</taxon>
        <taxon>Encephalitozoon</taxon>
    </lineage>
</organism>
<evidence type="ECO:0000313" key="2">
    <source>
        <dbReference type="EMBL" id="WEL38063.1"/>
    </source>
</evidence>